<dbReference type="InterPro" id="IPR035914">
    <property type="entry name" value="Sperma_CUB_dom_sf"/>
</dbReference>
<dbReference type="InterPro" id="IPR001254">
    <property type="entry name" value="Trypsin_dom"/>
</dbReference>
<dbReference type="KEGG" id="dci:103505223"/>
<accession>A0A3Q0INZ8</accession>
<dbReference type="PaxDb" id="121845-A0A3Q0INZ8"/>
<dbReference type="Pfam" id="PF00089">
    <property type="entry name" value="Trypsin"/>
    <property type="match status" value="1"/>
</dbReference>
<keyword evidence="2" id="KW-1185">Reference proteome</keyword>
<organism evidence="2 3">
    <name type="scientific">Diaphorina citri</name>
    <name type="common">Asian citrus psyllid</name>
    <dbReference type="NCBI Taxonomy" id="121845"/>
    <lineage>
        <taxon>Eukaryota</taxon>
        <taxon>Metazoa</taxon>
        <taxon>Ecdysozoa</taxon>
        <taxon>Arthropoda</taxon>
        <taxon>Hexapoda</taxon>
        <taxon>Insecta</taxon>
        <taxon>Pterygota</taxon>
        <taxon>Neoptera</taxon>
        <taxon>Paraneoptera</taxon>
        <taxon>Hemiptera</taxon>
        <taxon>Sternorrhyncha</taxon>
        <taxon>Psylloidea</taxon>
        <taxon>Psyllidae</taxon>
        <taxon>Diaphorininae</taxon>
        <taxon>Diaphorina</taxon>
    </lineage>
</organism>
<proteinExistence type="predicted"/>
<gene>
    <name evidence="3" type="primary">LOC103505223</name>
</gene>
<dbReference type="RefSeq" id="XP_026676373.1">
    <property type="nucleotide sequence ID" value="XM_026820572.1"/>
</dbReference>
<dbReference type="InterPro" id="IPR009003">
    <property type="entry name" value="Peptidase_S1_PA"/>
</dbReference>
<dbReference type="SUPFAM" id="SSF49854">
    <property type="entry name" value="Spermadhesin, CUB domain"/>
    <property type="match status" value="1"/>
</dbReference>
<evidence type="ECO:0000313" key="3">
    <source>
        <dbReference type="RefSeq" id="XP_026676373.1"/>
    </source>
</evidence>
<sequence length="169" mass="18124">MSPPNTSIVLKCLVIDLSQSVDCVADSVQVSLTGDLYMSDATKYCGKQSFVEVSQSNKLVVTLEGMIMGKVLCTMKIKDGNKTPAPAGKSANECECGRKFQADSGGPLVYWDAKKKRYFLVGLISYGRGCADDVPAVNTLVPCELYLNWVESKINAGGGDSCAFNNKDS</sequence>
<evidence type="ECO:0000313" key="2">
    <source>
        <dbReference type="Proteomes" id="UP000079169"/>
    </source>
</evidence>
<dbReference type="InterPro" id="IPR043504">
    <property type="entry name" value="Peptidase_S1_PA_chymotrypsin"/>
</dbReference>
<dbReference type="GeneID" id="103505223"/>
<feature type="domain" description="Peptidase S1" evidence="1">
    <location>
        <begin position="100"/>
        <end position="150"/>
    </location>
</feature>
<reference evidence="3" key="1">
    <citation type="submission" date="2025-08" db="UniProtKB">
        <authorList>
            <consortium name="RefSeq"/>
        </authorList>
    </citation>
    <scope>IDENTIFICATION</scope>
</reference>
<dbReference type="Gene3D" id="2.40.10.10">
    <property type="entry name" value="Trypsin-like serine proteases"/>
    <property type="match status" value="1"/>
</dbReference>
<dbReference type="SUPFAM" id="SSF50494">
    <property type="entry name" value="Trypsin-like serine proteases"/>
    <property type="match status" value="1"/>
</dbReference>
<name>A0A3Q0INZ8_DIACI</name>
<protein>
    <submittedName>
        <fullName evidence="3">Transmembrane protease serine 11B-like</fullName>
    </submittedName>
</protein>
<evidence type="ECO:0000259" key="1">
    <source>
        <dbReference type="Pfam" id="PF00089"/>
    </source>
</evidence>
<dbReference type="Proteomes" id="UP000079169">
    <property type="component" value="Unplaced"/>
</dbReference>
<dbReference type="AlphaFoldDB" id="A0A3Q0INZ8"/>
<dbReference type="GO" id="GO:0004252">
    <property type="term" value="F:serine-type endopeptidase activity"/>
    <property type="evidence" value="ECO:0007669"/>
    <property type="project" value="InterPro"/>
</dbReference>
<dbReference type="GO" id="GO:0006508">
    <property type="term" value="P:proteolysis"/>
    <property type="evidence" value="ECO:0007669"/>
    <property type="project" value="InterPro"/>
</dbReference>